<dbReference type="SUPFAM" id="SSF103473">
    <property type="entry name" value="MFS general substrate transporter"/>
    <property type="match status" value="1"/>
</dbReference>
<comment type="subcellular location">
    <subcellularLocation>
        <location evidence="1">Cell membrane</location>
        <topology evidence="1">Multi-pass membrane protein</topology>
    </subcellularLocation>
</comment>
<dbReference type="EMBL" id="QZEY01000003">
    <property type="protein sequence ID" value="RJL33179.1"/>
    <property type="molecule type" value="Genomic_DNA"/>
</dbReference>
<name>A0A3A4AXP1_9ACTN</name>
<evidence type="ECO:0000256" key="6">
    <source>
        <dbReference type="ARBA" id="ARBA00023136"/>
    </source>
</evidence>
<dbReference type="PROSITE" id="PS50850">
    <property type="entry name" value="MFS"/>
    <property type="match status" value="1"/>
</dbReference>
<dbReference type="Gene3D" id="1.20.1250.20">
    <property type="entry name" value="MFS general substrate transporter like domains"/>
    <property type="match status" value="1"/>
</dbReference>
<keyword evidence="2" id="KW-0813">Transport</keyword>
<feature type="transmembrane region" description="Helical" evidence="7">
    <location>
        <begin position="227"/>
        <end position="248"/>
    </location>
</feature>
<feature type="transmembrane region" description="Helical" evidence="7">
    <location>
        <begin position="285"/>
        <end position="307"/>
    </location>
</feature>
<feature type="transmembrane region" description="Helical" evidence="7">
    <location>
        <begin position="40"/>
        <end position="60"/>
    </location>
</feature>
<keyword evidence="3" id="KW-1003">Cell membrane</keyword>
<protein>
    <submittedName>
        <fullName evidence="9">MFS transporter</fullName>
    </submittedName>
</protein>
<dbReference type="InterPro" id="IPR020846">
    <property type="entry name" value="MFS_dom"/>
</dbReference>
<dbReference type="OrthoDB" id="3477400at2"/>
<dbReference type="InterPro" id="IPR036259">
    <property type="entry name" value="MFS_trans_sf"/>
</dbReference>
<reference evidence="9 10" key="1">
    <citation type="submission" date="2018-09" db="EMBL/GenBank/DDBJ databases">
        <title>YIM 75507 draft genome.</title>
        <authorList>
            <person name="Tang S."/>
            <person name="Feng Y."/>
        </authorList>
    </citation>
    <scope>NUCLEOTIDE SEQUENCE [LARGE SCALE GENOMIC DNA]</scope>
    <source>
        <strain evidence="9 10">YIM 75507</strain>
    </source>
</reference>
<feature type="transmembrane region" description="Helical" evidence="7">
    <location>
        <begin position="155"/>
        <end position="178"/>
    </location>
</feature>
<feature type="transmembrane region" description="Helical" evidence="7">
    <location>
        <begin position="126"/>
        <end position="149"/>
    </location>
</feature>
<evidence type="ECO:0000256" key="5">
    <source>
        <dbReference type="ARBA" id="ARBA00022989"/>
    </source>
</evidence>
<organism evidence="9 10">
    <name type="scientific">Bailinhaonella thermotolerans</name>
    <dbReference type="NCBI Taxonomy" id="1070861"/>
    <lineage>
        <taxon>Bacteria</taxon>
        <taxon>Bacillati</taxon>
        <taxon>Actinomycetota</taxon>
        <taxon>Actinomycetes</taxon>
        <taxon>Streptosporangiales</taxon>
        <taxon>Streptosporangiaceae</taxon>
        <taxon>Bailinhaonella</taxon>
    </lineage>
</organism>
<dbReference type="Proteomes" id="UP000265768">
    <property type="component" value="Unassembled WGS sequence"/>
</dbReference>
<dbReference type="GO" id="GO:0022857">
    <property type="term" value="F:transmembrane transporter activity"/>
    <property type="evidence" value="ECO:0007669"/>
    <property type="project" value="InterPro"/>
</dbReference>
<keyword evidence="4 7" id="KW-0812">Transmembrane</keyword>
<evidence type="ECO:0000256" key="4">
    <source>
        <dbReference type="ARBA" id="ARBA00022692"/>
    </source>
</evidence>
<evidence type="ECO:0000256" key="3">
    <source>
        <dbReference type="ARBA" id="ARBA00022475"/>
    </source>
</evidence>
<evidence type="ECO:0000256" key="1">
    <source>
        <dbReference type="ARBA" id="ARBA00004651"/>
    </source>
</evidence>
<keyword evidence="5 7" id="KW-1133">Transmembrane helix</keyword>
<feature type="transmembrane region" description="Helical" evidence="7">
    <location>
        <begin position="260"/>
        <end position="279"/>
    </location>
</feature>
<dbReference type="PANTHER" id="PTHR23517:SF2">
    <property type="entry name" value="MULTIDRUG RESISTANCE PROTEIN MDTH"/>
    <property type="match status" value="1"/>
</dbReference>
<feature type="transmembrane region" description="Helical" evidence="7">
    <location>
        <begin position="199"/>
        <end position="221"/>
    </location>
</feature>
<accession>A0A3A4AXP1</accession>
<feature type="domain" description="Major facilitator superfamily (MFS) profile" evidence="8">
    <location>
        <begin position="1"/>
        <end position="179"/>
    </location>
</feature>
<keyword evidence="6 7" id="KW-0472">Membrane</keyword>
<dbReference type="InterPro" id="IPR050171">
    <property type="entry name" value="MFS_Transporters"/>
</dbReference>
<evidence type="ECO:0000259" key="8">
    <source>
        <dbReference type="PROSITE" id="PS50850"/>
    </source>
</evidence>
<dbReference type="AlphaFoldDB" id="A0A3A4AXP1"/>
<evidence type="ECO:0000313" key="9">
    <source>
        <dbReference type="EMBL" id="RJL33179.1"/>
    </source>
</evidence>
<keyword evidence="10" id="KW-1185">Reference proteome</keyword>
<dbReference type="Pfam" id="PF07690">
    <property type="entry name" value="MFS_1"/>
    <property type="match status" value="1"/>
</dbReference>
<evidence type="ECO:0000313" key="10">
    <source>
        <dbReference type="Proteomes" id="UP000265768"/>
    </source>
</evidence>
<dbReference type="RefSeq" id="WP_119926139.1">
    <property type="nucleotide sequence ID" value="NZ_QZEY01000003.1"/>
</dbReference>
<feature type="transmembrane region" description="Helical" evidence="7">
    <location>
        <begin position="319"/>
        <end position="344"/>
    </location>
</feature>
<gene>
    <name evidence="9" type="ORF">D5H75_10060</name>
</gene>
<dbReference type="GO" id="GO:0005886">
    <property type="term" value="C:plasma membrane"/>
    <property type="evidence" value="ECO:0007669"/>
    <property type="project" value="UniProtKB-SubCell"/>
</dbReference>
<dbReference type="InterPro" id="IPR011701">
    <property type="entry name" value="MFS"/>
</dbReference>
<comment type="caution">
    <text evidence="9">The sequence shown here is derived from an EMBL/GenBank/DDBJ whole genome shotgun (WGS) entry which is preliminary data.</text>
</comment>
<feature type="transmembrane region" description="Helical" evidence="7">
    <location>
        <begin position="12"/>
        <end position="34"/>
    </location>
</feature>
<dbReference type="PANTHER" id="PTHR23517">
    <property type="entry name" value="RESISTANCE PROTEIN MDTM, PUTATIVE-RELATED-RELATED"/>
    <property type="match status" value="1"/>
</dbReference>
<proteinExistence type="predicted"/>
<sequence length="380" mass="39329">MLASLPRAAKALLCVRVLNQVGAYAIAFLAVFAGPARAPLVLVVFGVATLISRWGGAFLLDRLPPRTVVALGLASTGLALTALSLSWEPVPVLISVALLGLSFEIYEPATSELIAETAEGEVRQEVFGLLGASLVAAGAVAGVIAAVLLPVGVRWLVVVDAVTCFAAAAVAVLFLPAGGPRARRSGPRWRPPRDLLRDTAAATLFAVGHLAITMFTQAALLQRGAPAWVPGVTLTAAALLSPPVMWATRRALTPRPHRRVLSGGSAVAALLSLFLAAPLPIPFTIAAYLAWSAAMAVLLGRWTALIADAAPEADRPRWFAFYGSSWGLAQPAVPVAVALATPVLPLPGQAPYALAAAAFLLVPAALRRPAVRPAPEPQVT</sequence>
<feature type="transmembrane region" description="Helical" evidence="7">
    <location>
        <begin position="350"/>
        <end position="366"/>
    </location>
</feature>
<evidence type="ECO:0000256" key="2">
    <source>
        <dbReference type="ARBA" id="ARBA00022448"/>
    </source>
</evidence>
<evidence type="ECO:0000256" key="7">
    <source>
        <dbReference type="SAM" id="Phobius"/>
    </source>
</evidence>